<accession>A0AA37SUA7</accession>
<dbReference type="RefSeq" id="WP_235293728.1">
    <property type="nucleotide sequence ID" value="NZ_BSOH01000020.1"/>
</dbReference>
<proteinExistence type="predicted"/>
<keyword evidence="3" id="KW-1185">Reference proteome</keyword>
<organism evidence="2 3">
    <name type="scientific">Portibacter lacus</name>
    <dbReference type="NCBI Taxonomy" id="1099794"/>
    <lineage>
        <taxon>Bacteria</taxon>
        <taxon>Pseudomonadati</taxon>
        <taxon>Bacteroidota</taxon>
        <taxon>Saprospiria</taxon>
        <taxon>Saprospirales</taxon>
        <taxon>Haliscomenobacteraceae</taxon>
        <taxon>Portibacter</taxon>
    </lineage>
</organism>
<dbReference type="EMBL" id="BSOH01000020">
    <property type="protein sequence ID" value="GLR18363.1"/>
    <property type="molecule type" value="Genomic_DNA"/>
</dbReference>
<keyword evidence="1" id="KW-0175">Coiled coil</keyword>
<protein>
    <submittedName>
        <fullName evidence="2">Uncharacterized protein</fullName>
    </submittedName>
</protein>
<feature type="coiled-coil region" evidence="1">
    <location>
        <begin position="245"/>
        <end position="279"/>
    </location>
</feature>
<comment type="caution">
    <text evidence="2">The sequence shown here is derived from an EMBL/GenBank/DDBJ whole genome shotgun (WGS) entry which is preliminary data.</text>
</comment>
<evidence type="ECO:0000313" key="3">
    <source>
        <dbReference type="Proteomes" id="UP001156666"/>
    </source>
</evidence>
<dbReference type="Proteomes" id="UP001156666">
    <property type="component" value="Unassembled WGS sequence"/>
</dbReference>
<dbReference type="AlphaFoldDB" id="A0AA37SUA7"/>
<sequence length="773" mass="90699">MKPNLFNLPKEEQYLRDFLDKDKSIAFISSNNPRKKQSFMKAFLCEKLQDGKTFVIRTNKTNVVAQLLEEIGVSNLALSLKKDTHIYRNSITSQVNEDKDYQIEAIKAKISYDKSLEKLNEIKNIYNAPVFGDHPRQKLSELLFLSKKRKNEYRLNLDVSSSNYDFNQNEFWKIRSKIEKAAKFYRAQFSFLRTGDEFKADIYKDYHLAQNKLSVLNTLDGFISATKQLTNKYRNLFQTIRADMVSKLNDQVKLIRKLSEELETQLEFYKIESELATRKRTFGKSKDPIEKQKIALRTHYSMLLEALQEIQLFKINFPENGWIPDTEKLEAFCHTLNEQLKSAHQSIQNKVDEQLEILNANNYNAPELSILSRDQIDLIGAINKSELFKSEIHNLSISAWKNYGFLRKLDKTLTKRRLFLEENSDYAVYRSFEFTLEYKINEIISALEDIENEKWVASFESWYFEALFDKYYLSQIDDLDIRFDLFTQQKFIYENFLGHRIQTVFNGLRYSLSDIQKKIGKDGRDWKSLMIDLNDSFKYSFPIIVCDEEFFSSEIANLNYDFLICIDNDDIPQNIFANSHFESILCFHQNKIDTQIKESAYTSKNYNEKGQFQLKSKEIPTDMKIGQNLKFSIELSKSLTYTLKESRYEKQFYSAKDFSIISCVSDFCSKLIEIEFLDIRIKSLKYTHLESGIVDDIIMKDDRNKYLIVQDSFLDPSLDIEWQISVLRKIEQAGIKIININTAQLAQSADASIITLMEIPELKQMAVRSEKVV</sequence>
<reference evidence="2" key="1">
    <citation type="journal article" date="2014" name="Int. J. Syst. Evol. Microbiol.">
        <title>Complete genome sequence of Corynebacterium casei LMG S-19264T (=DSM 44701T), isolated from a smear-ripened cheese.</title>
        <authorList>
            <consortium name="US DOE Joint Genome Institute (JGI-PGF)"/>
            <person name="Walter F."/>
            <person name="Albersmeier A."/>
            <person name="Kalinowski J."/>
            <person name="Ruckert C."/>
        </authorList>
    </citation>
    <scope>NUCLEOTIDE SEQUENCE</scope>
    <source>
        <strain evidence="2">NBRC 108769</strain>
    </source>
</reference>
<gene>
    <name evidence="2" type="ORF">GCM10007940_29790</name>
</gene>
<evidence type="ECO:0000256" key="1">
    <source>
        <dbReference type="SAM" id="Coils"/>
    </source>
</evidence>
<reference evidence="2" key="2">
    <citation type="submission" date="2023-01" db="EMBL/GenBank/DDBJ databases">
        <title>Draft genome sequence of Portibacter lacus strain NBRC 108769.</title>
        <authorList>
            <person name="Sun Q."/>
            <person name="Mori K."/>
        </authorList>
    </citation>
    <scope>NUCLEOTIDE SEQUENCE</scope>
    <source>
        <strain evidence="2">NBRC 108769</strain>
    </source>
</reference>
<name>A0AA37SUA7_9BACT</name>
<evidence type="ECO:0000313" key="2">
    <source>
        <dbReference type="EMBL" id="GLR18363.1"/>
    </source>
</evidence>